<dbReference type="STRING" id="1082931.KKY_2740"/>
<sequence length="70" mass="8075">MADNQEQRLIALEERLAHQDRTIEELSAVITGQWREIDRLKRQLAMIDDQIAAVEQLARTGKAEPPPPHY</sequence>
<dbReference type="eggNOG" id="COG2900">
    <property type="taxonomic scope" value="Bacteria"/>
</dbReference>
<dbReference type="AlphaFoldDB" id="G4RCW3"/>
<protein>
    <recommendedName>
        <fullName evidence="1">Protein SlyX homolog</fullName>
    </recommendedName>
</protein>
<evidence type="ECO:0000256" key="1">
    <source>
        <dbReference type="HAMAP-Rule" id="MF_00715"/>
    </source>
</evidence>
<dbReference type="Proteomes" id="UP000008850">
    <property type="component" value="Chromosome"/>
</dbReference>
<evidence type="ECO:0000313" key="4">
    <source>
        <dbReference type="Proteomes" id="UP000008850"/>
    </source>
</evidence>
<keyword evidence="4" id="KW-1185">Reference proteome</keyword>
<organism evidence="3 4">
    <name type="scientific">Pelagibacterium halotolerans (strain DSM 22347 / JCM 15775 / CGMCC 1.7692 / B2)</name>
    <dbReference type="NCBI Taxonomy" id="1082931"/>
    <lineage>
        <taxon>Bacteria</taxon>
        <taxon>Pseudomonadati</taxon>
        <taxon>Pseudomonadota</taxon>
        <taxon>Alphaproteobacteria</taxon>
        <taxon>Hyphomicrobiales</taxon>
        <taxon>Devosiaceae</taxon>
        <taxon>Pelagibacterium</taxon>
    </lineage>
</organism>
<dbReference type="RefSeq" id="WP_014131893.1">
    <property type="nucleotide sequence ID" value="NC_016078.1"/>
</dbReference>
<feature type="coiled-coil region" evidence="2">
    <location>
        <begin position="2"/>
        <end position="57"/>
    </location>
</feature>
<dbReference type="InterPro" id="IPR007236">
    <property type="entry name" value="SlyX"/>
</dbReference>
<reference evidence="3 4" key="1">
    <citation type="journal article" date="2012" name="J. Bacteriol.">
        <title>Complete genome sequence of Pelagibacterium halotolerans B2T.</title>
        <authorList>
            <person name="Huo Y.Y."/>
            <person name="Cheng H."/>
            <person name="Han X.F."/>
            <person name="Jiang X.W."/>
            <person name="Sun C."/>
            <person name="Zhang X.Q."/>
            <person name="Zhu X.F."/>
            <person name="Liu Y.F."/>
            <person name="Li P.F."/>
            <person name="Ni P.X."/>
            <person name="Wu M."/>
        </authorList>
    </citation>
    <scope>NUCLEOTIDE SEQUENCE [LARGE SCALE GENOMIC DNA]</scope>
    <source>
        <strain evidence="4">DSM 22347 / JCM 15775 / CGMCC 1.7692 / B2</strain>
    </source>
</reference>
<dbReference type="PANTHER" id="PTHR36508">
    <property type="entry name" value="PROTEIN SLYX"/>
    <property type="match status" value="1"/>
</dbReference>
<evidence type="ECO:0000256" key="2">
    <source>
        <dbReference type="SAM" id="Coils"/>
    </source>
</evidence>
<gene>
    <name evidence="1" type="primary">slyX</name>
    <name evidence="3" type="ordered locus">KKY_2740</name>
</gene>
<dbReference type="HOGENOM" id="CLU_180796_5_3_5"/>
<dbReference type="KEGG" id="phl:KKY_2740"/>
<dbReference type="Gene3D" id="1.20.5.300">
    <property type="match status" value="1"/>
</dbReference>
<dbReference type="HAMAP" id="MF_00715">
    <property type="entry name" value="SlyX"/>
    <property type="match status" value="1"/>
</dbReference>
<name>G4RCW3_PELHB</name>
<dbReference type="Pfam" id="PF04102">
    <property type="entry name" value="SlyX"/>
    <property type="match status" value="1"/>
</dbReference>
<dbReference type="EMBL" id="CP003075">
    <property type="protein sequence ID" value="AEQ52746.1"/>
    <property type="molecule type" value="Genomic_DNA"/>
</dbReference>
<dbReference type="PANTHER" id="PTHR36508:SF1">
    <property type="entry name" value="PROTEIN SLYX"/>
    <property type="match status" value="1"/>
</dbReference>
<proteinExistence type="inferred from homology"/>
<accession>G4RCW3</accession>
<keyword evidence="2" id="KW-0175">Coiled coil</keyword>
<evidence type="ECO:0000313" key="3">
    <source>
        <dbReference type="EMBL" id="AEQ52746.1"/>
    </source>
</evidence>
<comment type="similarity">
    <text evidence="1">Belongs to the SlyX family.</text>
</comment>